<sequence>MARFRGDKSSALGIVGQLLGKPDVVLKIQEELQDGRPLQETIAGKVVQQDIQEKKRQHEETLQELEELRESQKNPTRYFIRRIFMRRTAEEAGLKKNIEDEKLLERKISIKAEKEIEEAKAERRHKGFIPTILAILGVLLGIVNAAQENMPL</sequence>
<evidence type="ECO:0000313" key="3">
    <source>
        <dbReference type="Proteomes" id="UP000276215"/>
    </source>
</evidence>
<organism evidence="2 3">
    <name type="scientific">Choiromyces venosus 120613-1</name>
    <dbReference type="NCBI Taxonomy" id="1336337"/>
    <lineage>
        <taxon>Eukaryota</taxon>
        <taxon>Fungi</taxon>
        <taxon>Dikarya</taxon>
        <taxon>Ascomycota</taxon>
        <taxon>Pezizomycotina</taxon>
        <taxon>Pezizomycetes</taxon>
        <taxon>Pezizales</taxon>
        <taxon>Tuberaceae</taxon>
        <taxon>Choiromyces</taxon>
    </lineage>
</organism>
<keyword evidence="3" id="KW-1185">Reference proteome</keyword>
<keyword evidence="1" id="KW-0472">Membrane</keyword>
<name>A0A3N4JMI3_9PEZI</name>
<keyword evidence="1" id="KW-0812">Transmembrane</keyword>
<reference evidence="2 3" key="1">
    <citation type="journal article" date="2018" name="Nat. Ecol. Evol.">
        <title>Pezizomycetes genomes reveal the molecular basis of ectomycorrhizal truffle lifestyle.</title>
        <authorList>
            <person name="Murat C."/>
            <person name="Payen T."/>
            <person name="Noel B."/>
            <person name="Kuo A."/>
            <person name="Morin E."/>
            <person name="Chen J."/>
            <person name="Kohler A."/>
            <person name="Krizsan K."/>
            <person name="Balestrini R."/>
            <person name="Da Silva C."/>
            <person name="Montanini B."/>
            <person name="Hainaut M."/>
            <person name="Levati E."/>
            <person name="Barry K.W."/>
            <person name="Belfiori B."/>
            <person name="Cichocki N."/>
            <person name="Clum A."/>
            <person name="Dockter R.B."/>
            <person name="Fauchery L."/>
            <person name="Guy J."/>
            <person name="Iotti M."/>
            <person name="Le Tacon F."/>
            <person name="Lindquist E.A."/>
            <person name="Lipzen A."/>
            <person name="Malagnac F."/>
            <person name="Mello A."/>
            <person name="Molinier V."/>
            <person name="Miyauchi S."/>
            <person name="Poulain J."/>
            <person name="Riccioni C."/>
            <person name="Rubini A."/>
            <person name="Sitrit Y."/>
            <person name="Splivallo R."/>
            <person name="Traeger S."/>
            <person name="Wang M."/>
            <person name="Zifcakova L."/>
            <person name="Wipf D."/>
            <person name="Zambonelli A."/>
            <person name="Paolocci F."/>
            <person name="Nowrousian M."/>
            <person name="Ottonello S."/>
            <person name="Baldrian P."/>
            <person name="Spatafora J.W."/>
            <person name="Henrissat B."/>
            <person name="Nagy L.G."/>
            <person name="Aury J.M."/>
            <person name="Wincker P."/>
            <person name="Grigoriev I.V."/>
            <person name="Bonfante P."/>
            <person name="Martin F.M."/>
        </authorList>
    </citation>
    <scope>NUCLEOTIDE SEQUENCE [LARGE SCALE GENOMIC DNA]</scope>
    <source>
        <strain evidence="2 3">120613-1</strain>
    </source>
</reference>
<evidence type="ECO:0000313" key="2">
    <source>
        <dbReference type="EMBL" id="RPA99455.1"/>
    </source>
</evidence>
<dbReference type="EMBL" id="ML120387">
    <property type="protein sequence ID" value="RPA99455.1"/>
    <property type="molecule type" value="Genomic_DNA"/>
</dbReference>
<protein>
    <submittedName>
        <fullName evidence="2">Uncharacterized protein</fullName>
    </submittedName>
</protein>
<accession>A0A3N4JMI3</accession>
<keyword evidence="1" id="KW-1133">Transmembrane helix</keyword>
<evidence type="ECO:0000256" key="1">
    <source>
        <dbReference type="SAM" id="Phobius"/>
    </source>
</evidence>
<gene>
    <name evidence="2" type="ORF">L873DRAFT_1843567</name>
</gene>
<proteinExistence type="predicted"/>
<dbReference type="Proteomes" id="UP000276215">
    <property type="component" value="Unassembled WGS sequence"/>
</dbReference>
<dbReference type="STRING" id="1336337.A0A3N4JMI3"/>
<feature type="transmembrane region" description="Helical" evidence="1">
    <location>
        <begin position="127"/>
        <end position="146"/>
    </location>
</feature>
<dbReference type="AlphaFoldDB" id="A0A3N4JMI3"/>